<dbReference type="Proteomes" id="UP000271464">
    <property type="component" value="Unassembled WGS sequence"/>
</dbReference>
<organism evidence="2 5">
    <name type="scientific">Mycobacterium persicum</name>
    <dbReference type="NCBI Taxonomy" id="1487726"/>
    <lineage>
        <taxon>Bacteria</taxon>
        <taxon>Bacillati</taxon>
        <taxon>Actinomycetota</taxon>
        <taxon>Actinomycetes</taxon>
        <taxon>Mycobacteriales</taxon>
        <taxon>Mycobacteriaceae</taxon>
        <taxon>Mycobacterium</taxon>
    </lineage>
</organism>
<feature type="compositionally biased region" description="Low complexity" evidence="1">
    <location>
        <begin position="9"/>
        <end position="24"/>
    </location>
</feature>
<name>A0AB38UTY0_9MYCO</name>
<evidence type="ECO:0000313" key="5">
    <source>
        <dbReference type="Proteomes" id="UP000279331"/>
    </source>
</evidence>
<dbReference type="Proteomes" id="UP000279331">
    <property type="component" value="Unassembled WGS sequence"/>
</dbReference>
<evidence type="ECO:0000256" key="1">
    <source>
        <dbReference type="SAM" id="MobiDB-lite"/>
    </source>
</evidence>
<feature type="region of interest" description="Disordered" evidence="1">
    <location>
        <begin position="38"/>
        <end position="72"/>
    </location>
</feature>
<protein>
    <submittedName>
        <fullName evidence="2">Uncharacterized protein</fullName>
    </submittedName>
</protein>
<dbReference type="EMBL" id="UPHM01000057">
    <property type="protein sequence ID" value="VAZ93958.1"/>
    <property type="molecule type" value="Genomic_DNA"/>
</dbReference>
<reference evidence="4 5" key="1">
    <citation type="submission" date="2018-09" db="EMBL/GenBank/DDBJ databases">
        <authorList>
            <person name="Tagini F."/>
        </authorList>
    </citation>
    <scope>NUCLEOTIDE SEQUENCE [LARGE SCALE GENOMIC DNA]</scope>
    <source>
        <strain evidence="3 4">MK4</strain>
        <strain evidence="2 5">MK42</strain>
    </source>
</reference>
<feature type="region of interest" description="Disordered" evidence="1">
    <location>
        <begin position="1"/>
        <end position="26"/>
    </location>
</feature>
<accession>A0AB38UTY0</accession>
<dbReference type="AlphaFoldDB" id="A0AB38UTY0"/>
<dbReference type="EMBL" id="UPHL01000068">
    <property type="protein sequence ID" value="VAZ83911.1"/>
    <property type="molecule type" value="Genomic_DNA"/>
</dbReference>
<feature type="compositionally biased region" description="Basic residues" evidence="1">
    <location>
        <begin position="51"/>
        <end position="60"/>
    </location>
</feature>
<evidence type="ECO:0000313" key="2">
    <source>
        <dbReference type="EMBL" id="VAZ83911.1"/>
    </source>
</evidence>
<gene>
    <name evidence="2" type="ORF">LAUMK42_02730</name>
    <name evidence="3" type="ORF">LAUMK4_02657</name>
</gene>
<keyword evidence="4" id="KW-1185">Reference proteome</keyword>
<proteinExistence type="predicted"/>
<evidence type="ECO:0000313" key="4">
    <source>
        <dbReference type="Proteomes" id="UP000271464"/>
    </source>
</evidence>
<comment type="caution">
    <text evidence="2">The sequence shown here is derived from an EMBL/GenBank/DDBJ whole genome shotgun (WGS) entry which is preliminary data.</text>
</comment>
<sequence length="100" mass="10483">MIPPPQPTPTGRRGTPTPTSGPNRNIEIDECAVPEDSLGSVARSHNGPPARAHRRTHVRSRTPPPVHNCQRGGQPAAAALAASVAAYEPELVAKVLTNIS</sequence>
<evidence type="ECO:0000313" key="3">
    <source>
        <dbReference type="EMBL" id="VAZ93958.1"/>
    </source>
</evidence>